<dbReference type="Pfam" id="PF15227">
    <property type="entry name" value="zf-C3HC4_4"/>
    <property type="match status" value="1"/>
</dbReference>
<evidence type="ECO:0000256" key="2">
    <source>
        <dbReference type="ARBA" id="ARBA00022771"/>
    </source>
</evidence>
<dbReference type="Ensembl" id="ENSELUT00000094081.1">
    <property type="protein sequence ID" value="ENSELUP00000084066.1"/>
    <property type="gene ID" value="ENSELUG00000038523.1"/>
</dbReference>
<dbReference type="GeneTree" id="ENSGT01040000240385"/>
<dbReference type="SUPFAM" id="SSF57850">
    <property type="entry name" value="RING/U-box"/>
    <property type="match status" value="1"/>
</dbReference>
<dbReference type="PANTHER" id="PTHR25465:SF32">
    <property type="entry name" value="BLOODTHIRSTY-RELATED GENE FAMILY, MEMBER 16 ISOFORM X1-RELATED"/>
    <property type="match status" value="1"/>
</dbReference>
<evidence type="ECO:0000256" key="4">
    <source>
        <dbReference type="PROSITE-ProRule" id="PRU00175"/>
    </source>
</evidence>
<reference evidence="6" key="2">
    <citation type="submission" date="2025-08" db="UniProtKB">
        <authorList>
            <consortium name="Ensembl"/>
        </authorList>
    </citation>
    <scope>IDENTIFICATION</scope>
</reference>
<dbReference type="PROSITE" id="PS50089">
    <property type="entry name" value="ZF_RING_2"/>
    <property type="match status" value="1"/>
</dbReference>
<evidence type="ECO:0000256" key="1">
    <source>
        <dbReference type="ARBA" id="ARBA00022723"/>
    </source>
</evidence>
<proteinExistence type="predicted"/>
<dbReference type="InterPro" id="IPR013083">
    <property type="entry name" value="Znf_RING/FYVE/PHD"/>
</dbReference>
<reference evidence="6" key="3">
    <citation type="submission" date="2025-09" db="UniProtKB">
        <authorList>
            <consortium name="Ensembl"/>
        </authorList>
    </citation>
    <scope>IDENTIFICATION</scope>
</reference>
<dbReference type="GO" id="GO:0008270">
    <property type="term" value="F:zinc ion binding"/>
    <property type="evidence" value="ECO:0007669"/>
    <property type="project" value="UniProtKB-KW"/>
</dbReference>
<evidence type="ECO:0000313" key="7">
    <source>
        <dbReference type="Proteomes" id="UP000265140"/>
    </source>
</evidence>
<dbReference type="InterPro" id="IPR001841">
    <property type="entry name" value="Znf_RING"/>
</dbReference>
<dbReference type="PANTHER" id="PTHR25465">
    <property type="entry name" value="B-BOX DOMAIN CONTAINING"/>
    <property type="match status" value="1"/>
</dbReference>
<keyword evidence="1" id="KW-0479">Metal-binding</keyword>
<dbReference type="AlphaFoldDB" id="A0AAY5K5L8"/>
<sequence length="83" mass="9417">MASSSLVLSEEQFQCSVCLNMFTEPVSIPCGHNYCKACIRKYWETTDLCLCPMCKEIFHKKPALRKTSDPLVITSVKFSQSFS</sequence>
<evidence type="ECO:0000313" key="6">
    <source>
        <dbReference type="Ensembl" id="ENSELUP00000084066.1"/>
    </source>
</evidence>
<dbReference type="Proteomes" id="UP000265140">
    <property type="component" value="Chromosome 20"/>
</dbReference>
<dbReference type="InterPro" id="IPR017907">
    <property type="entry name" value="Znf_RING_CS"/>
</dbReference>
<dbReference type="SMART" id="SM00184">
    <property type="entry name" value="RING"/>
    <property type="match status" value="1"/>
</dbReference>
<accession>A0AAY5K5L8</accession>
<keyword evidence="2 4" id="KW-0863">Zinc-finger</keyword>
<keyword evidence="3" id="KW-0862">Zinc</keyword>
<reference evidence="6 7" key="1">
    <citation type="submission" date="2020-02" db="EMBL/GenBank/DDBJ databases">
        <title>Esox lucius (northern pike) genome, fEsoLuc1, primary haplotype.</title>
        <authorList>
            <person name="Myers G."/>
            <person name="Karagic N."/>
            <person name="Meyer A."/>
            <person name="Pippel M."/>
            <person name="Reichard M."/>
            <person name="Winkler S."/>
            <person name="Tracey A."/>
            <person name="Sims Y."/>
            <person name="Howe K."/>
            <person name="Rhie A."/>
            <person name="Formenti G."/>
            <person name="Durbin R."/>
            <person name="Fedrigo O."/>
            <person name="Jarvis E.D."/>
        </authorList>
    </citation>
    <scope>NUCLEOTIDE SEQUENCE [LARGE SCALE GENOMIC DNA]</scope>
</reference>
<evidence type="ECO:0000256" key="3">
    <source>
        <dbReference type="ARBA" id="ARBA00022833"/>
    </source>
</evidence>
<organism evidence="6 7">
    <name type="scientific">Esox lucius</name>
    <name type="common">Northern pike</name>
    <dbReference type="NCBI Taxonomy" id="8010"/>
    <lineage>
        <taxon>Eukaryota</taxon>
        <taxon>Metazoa</taxon>
        <taxon>Chordata</taxon>
        <taxon>Craniata</taxon>
        <taxon>Vertebrata</taxon>
        <taxon>Euteleostomi</taxon>
        <taxon>Actinopterygii</taxon>
        <taxon>Neopterygii</taxon>
        <taxon>Teleostei</taxon>
        <taxon>Protacanthopterygii</taxon>
        <taxon>Esociformes</taxon>
        <taxon>Esocidae</taxon>
        <taxon>Esox</taxon>
    </lineage>
</organism>
<feature type="domain" description="RING-type" evidence="5">
    <location>
        <begin position="15"/>
        <end position="55"/>
    </location>
</feature>
<dbReference type="PROSITE" id="PS00518">
    <property type="entry name" value="ZF_RING_1"/>
    <property type="match status" value="1"/>
</dbReference>
<evidence type="ECO:0000259" key="5">
    <source>
        <dbReference type="PROSITE" id="PS50089"/>
    </source>
</evidence>
<dbReference type="Gene3D" id="3.30.40.10">
    <property type="entry name" value="Zinc/RING finger domain, C3HC4 (zinc finger)"/>
    <property type="match status" value="1"/>
</dbReference>
<keyword evidence="7" id="KW-1185">Reference proteome</keyword>
<dbReference type="InterPro" id="IPR051051">
    <property type="entry name" value="E3_ubiq-ligase_TRIM/RNF"/>
</dbReference>
<protein>
    <recommendedName>
        <fullName evidence="5">RING-type domain-containing protein</fullName>
    </recommendedName>
</protein>
<name>A0AAY5K5L8_ESOLU</name>